<dbReference type="InterPro" id="IPR036322">
    <property type="entry name" value="WD40_repeat_dom_sf"/>
</dbReference>
<accession>A0A1J8R585</accession>
<dbReference type="PANTHER" id="PTHR19879:SF9">
    <property type="entry name" value="TRANSCRIPTION INITIATION FACTOR TFIID SUBUNIT 5"/>
    <property type="match status" value="1"/>
</dbReference>
<dbReference type="PROSITE" id="PS50294">
    <property type="entry name" value="WD_REPEATS_REGION"/>
    <property type="match status" value="1"/>
</dbReference>
<dbReference type="Pfam" id="PF00400">
    <property type="entry name" value="WD40"/>
    <property type="match status" value="3"/>
</dbReference>
<dbReference type="PROSITE" id="PS50082">
    <property type="entry name" value="WD_REPEATS_2"/>
    <property type="match status" value="1"/>
</dbReference>
<sequence>MAEFNAAIGKGDNFSLAWTPSGTRLLSAGSASDPMIREWDTSTWQQVGDPWSGHTNIIFALAVNSTGTLIASVSSDAQVRLWQLSDQRAIAIFKASDEIYCATFSVDGRYILCGGRDGNVTEWAVPEYVALEDTPRAQASDVISSSLILPGTDDEQGEVPLVSIS</sequence>
<evidence type="ECO:0000256" key="1">
    <source>
        <dbReference type="PROSITE-ProRule" id="PRU00221"/>
    </source>
</evidence>
<dbReference type="STRING" id="180088.A0A1J8R585"/>
<feature type="repeat" description="WD" evidence="1">
    <location>
        <begin position="51"/>
        <end position="92"/>
    </location>
</feature>
<dbReference type="OrthoDB" id="2660687at2759"/>
<evidence type="ECO:0000313" key="3">
    <source>
        <dbReference type="Proteomes" id="UP000183567"/>
    </source>
</evidence>
<dbReference type="InterPro" id="IPR001680">
    <property type="entry name" value="WD40_rpt"/>
</dbReference>
<dbReference type="EMBL" id="LVVM01001188">
    <property type="protein sequence ID" value="OJA19076.1"/>
    <property type="molecule type" value="Genomic_DNA"/>
</dbReference>
<reference evidence="2 3" key="1">
    <citation type="submission" date="2016-03" db="EMBL/GenBank/DDBJ databases">
        <title>Comparative genomics of the ectomycorrhizal sister species Rhizopogon vinicolor and Rhizopogon vesiculosus (Basidiomycota: Boletales) reveals a divergence of the mating type B locus.</title>
        <authorList>
            <person name="Mujic A.B."/>
            <person name="Kuo A."/>
            <person name="Tritt A."/>
            <person name="Lipzen A."/>
            <person name="Chen C."/>
            <person name="Johnson J."/>
            <person name="Sharma A."/>
            <person name="Barry K."/>
            <person name="Grigoriev I.V."/>
            <person name="Spatafora J.W."/>
        </authorList>
    </citation>
    <scope>NUCLEOTIDE SEQUENCE [LARGE SCALE GENOMIC DNA]</scope>
    <source>
        <strain evidence="2 3">AM-OR11-056</strain>
    </source>
</reference>
<gene>
    <name evidence="2" type="ORF">AZE42_03752</name>
</gene>
<name>A0A1J8R585_9AGAM</name>
<keyword evidence="1" id="KW-0853">WD repeat</keyword>
<proteinExistence type="predicted"/>
<dbReference type="Gene3D" id="2.130.10.10">
    <property type="entry name" value="YVTN repeat-like/Quinoprotein amine dehydrogenase"/>
    <property type="match status" value="1"/>
</dbReference>
<protein>
    <submittedName>
        <fullName evidence="2">Uncharacterized protein</fullName>
    </submittedName>
</protein>
<evidence type="ECO:0000313" key="2">
    <source>
        <dbReference type="EMBL" id="OJA19076.1"/>
    </source>
</evidence>
<dbReference type="PANTHER" id="PTHR19879">
    <property type="entry name" value="TRANSCRIPTION INITIATION FACTOR TFIID"/>
    <property type="match status" value="1"/>
</dbReference>
<dbReference type="SMART" id="SM00320">
    <property type="entry name" value="WD40"/>
    <property type="match status" value="3"/>
</dbReference>
<dbReference type="SUPFAM" id="SSF50978">
    <property type="entry name" value="WD40 repeat-like"/>
    <property type="match status" value="1"/>
</dbReference>
<dbReference type="AlphaFoldDB" id="A0A1J8R585"/>
<keyword evidence="3" id="KW-1185">Reference proteome</keyword>
<comment type="caution">
    <text evidence="2">The sequence shown here is derived from an EMBL/GenBank/DDBJ whole genome shotgun (WGS) entry which is preliminary data.</text>
</comment>
<organism evidence="2 3">
    <name type="scientific">Rhizopogon vesiculosus</name>
    <dbReference type="NCBI Taxonomy" id="180088"/>
    <lineage>
        <taxon>Eukaryota</taxon>
        <taxon>Fungi</taxon>
        <taxon>Dikarya</taxon>
        <taxon>Basidiomycota</taxon>
        <taxon>Agaricomycotina</taxon>
        <taxon>Agaricomycetes</taxon>
        <taxon>Agaricomycetidae</taxon>
        <taxon>Boletales</taxon>
        <taxon>Suillineae</taxon>
        <taxon>Rhizopogonaceae</taxon>
        <taxon>Rhizopogon</taxon>
    </lineage>
</organism>
<dbReference type="Proteomes" id="UP000183567">
    <property type="component" value="Unassembled WGS sequence"/>
</dbReference>
<dbReference type="InterPro" id="IPR015943">
    <property type="entry name" value="WD40/YVTN_repeat-like_dom_sf"/>
</dbReference>